<dbReference type="Gene3D" id="6.20.20.10">
    <property type="match status" value="1"/>
</dbReference>
<sequence>MFKRASEQKWVTVRIKETSDGLIIHPDDRREYGLEWDQLYKGYITDDGNFRVPLPQPDNEPKEIVCRACAGTGKVLYDGDSYQTCRTCKGKRFVPATNEPKGQADA</sequence>
<keyword evidence="2" id="KW-1185">Reference proteome</keyword>
<reference evidence="1 2" key="1">
    <citation type="submission" date="2023-08" db="EMBL/GenBank/DDBJ databases">
        <title>Pathogen: clinical or host-associated sample.</title>
        <authorList>
            <person name="Hergert J."/>
            <person name="Casey R."/>
            <person name="Wagner J."/>
            <person name="Young E.L."/>
            <person name="Oakeson K.F."/>
        </authorList>
    </citation>
    <scope>NUCLEOTIDE SEQUENCE [LARGE SCALE GENOMIC DNA]</scope>
    <source>
        <strain evidence="1 2">UPHL-collab-2</strain>
    </source>
</reference>
<evidence type="ECO:0000313" key="1">
    <source>
        <dbReference type="EMBL" id="WLS01692.1"/>
    </source>
</evidence>
<protein>
    <submittedName>
        <fullName evidence="1">Uncharacterized protein</fullName>
    </submittedName>
</protein>
<name>A0ABY9JZD4_9HYPH</name>
<gene>
    <name evidence="1" type="ORF">Q9315_09545</name>
</gene>
<dbReference type="Proteomes" id="UP001225788">
    <property type="component" value="Chromosome"/>
</dbReference>
<accession>A0ABY9JZD4</accession>
<dbReference type="RefSeq" id="WP_306156752.1">
    <property type="nucleotide sequence ID" value="NZ_CP132314.1"/>
</dbReference>
<dbReference type="EMBL" id="CP132314">
    <property type="protein sequence ID" value="WLS01692.1"/>
    <property type="molecule type" value="Genomic_DNA"/>
</dbReference>
<evidence type="ECO:0000313" key="2">
    <source>
        <dbReference type="Proteomes" id="UP001225788"/>
    </source>
</evidence>
<organism evidence="1 2">
    <name type="scientific">Shinella oryzae</name>
    <dbReference type="NCBI Taxonomy" id="2871820"/>
    <lineage>
        <taxon>Bacteria</taxon>
        <taxon>Pseudomonadati</taxon>
        <taxon>Pseudomonadota</taxon>
        <taxon>Alphaproteobacteria</taxon>
        <taxon>Hyphomicrobiales</taxon>
        <taxon>Rhizobiaceae</taxon>
        <taxon>Shinella</taxon>
    </lineage>
</organism>
<proteinExistence type="predicted"/>